<feature type="transmembrane region" description="Helical" evidence="2">
    <location>
        <begin position="105"/>
        <end position="126"/>
    </location>
</feature>
<evidence type="ECO:0000256" key="2">
    <source>
        <dbReference type="SAM" id="Phobius"/>
    </source>
</evidence>
<name>A0ABS4G429_9CLOT</name>
<accession>A0ABS4G429</accession>
<sequence>MDSGNNNKGGFTINFGPGTRRGTSKGFKEAYADLKRKIIIRDSNRKGKNPFFILLAAVAIMFVLFFLTLPALNFMAPEFYTFLITGILVYNGLNLVAGKMPILKTGVVSAVAVALLIVVPAVLGFLSQPIFRAKSYSALIPVTDASFADTVKEVTYDKVPVVDREAAAIIGARQMGSVQEVVSQFEINDNYTQINIRNVPVRVSPLAYSDIIKYIINAKNGIPYYVKVDMATQEADLIKLVNPLKYSKSDYLMRDIYRHIRFRYPTKMFGETNFEVDDEGRGFYITSVLTRRIGFFGGTDVKGAIVTDGNTGESNYYEVDQVPAWVDRVYPSDLIIQQLDFKGSYTDGFFNSIIGQKNVTQTTEGYNYVPLNDDIYLFTGVTSIRSDSSNLGFYFVNLRTKEAKFFSVPSADEVSAMNSATGQIQEKNYTPTFPVLLNIKNRPTYLIGLKDASGLAKMFALVDAENYQQVIVGNTVQEIIRESNLRTDTSGQPGADAKEKTILIEAIESVVIDGNTIFFIRAADDDLVYTGTAKALGSSIIFAKPGDTINIFGNPRESQFDILEIRP</sequence>
<feature type="transmembrane region" description="Helical" evidence="2">
    <location>
        <begin position="79"/>
        <end position="98"/>
    </location>
</feature>
<feature type="transmembrane region" description="Helical" evidence="2">
    <location>
        <begin position="51"/>
        <end position="73"/>
    </location>
</feature>
<evidence type="ECO:0000313" key="4">
    <source>
        <dbReference type="Proteomes" id="UP001519271"/>
    </source>
</evidence>
<proteinExistence type="predicted"/>
<reference evidence="3 4" key="1">
    <citation type="submission" date="2021-03" db="EMBL/GenBank/DDBJ databases">
        <title>Genomic Encyclopedia of Type Strains, Phase IV (KMG-IV): sequencing the most valuable type-strain genomes for metagenomic binning, comparative biology and taxonomic classification.</title>
        <authorList>
            <person name="Goeker M."/>
        </authorList>
    </citation>
    <scope>NUCLEOTIDE SEQUENCE [LARGE SCALE GENOMIC DNA]</scope>
    <source>
        <strain evidence="3 4">DSM 6139</strain>
    </source>
</reference>
<organism evidence="3 4">
    <name type="scientific">Youngiibacter multivorans</name>
    <dbReference type="NCBI Taxonomy" id="937251"/>
    <lineage>
        <taxon>Bacteria</taxon>
        <taxon>Bacillati</taxon>
        <taxon>Bacillota</taxon>
        <taxon>Clostridia</taxon>
        <taxon>Eubacteriales</taxon>
        <taxon>Clostridiaceae</taxon>
        <taxon>Youngiibacter</taxon>
    </lineage>
</organism>
<evidence type="ECO:0000256" key="1">
    <source>
        <dbReference type="SAM" id="MobiDB-lite"/>
    </source>
</evidence>
<keyword evidence="2" id="KW-0812">Transmembrane</keyword>
<keyword evidence="2" id="KW-0472">Membrane</keyword>
<feature type="region of interest" description="Disordered" evidence="1">
    <location>
        <begin position="1"/>
        <end position="20"/>
    </location>
</feature>
<comment type="caution">
    <text evidence="3">The sequence shown here is derived from an EMBL/GenBank/DDBJ whole genome shotgun (WGS) entry which is preliminary data.</text>
</comment>
<dbReference type="RefSeq" id="WP_209459439.1">
    <property type="nucleotide sequence ID" value="NZ_JAGGKC010000012.1"/>
</dbReference>
<keyword evidence="2" id="KW-1133">Transmembrane helix</keyword>
<evidence type="ECO:0008006" key="5">
    <source>
        <dbReference type="Google" id="ProtNLM"/>
    </source>
</evidence>
<evidence type="ECO:0000313" key="3">
    <source>
        <dbReference type="EMBL" id="MBP1919232.1"/>
    </source>
</evidence>
<dbReference type="Proteomes" id="UP001519271">
    <property type="component" value="Unassembled WGS sequence"/>
</dbReference>
<gene>
    <name evidence="3" type="ORF">J2Z34_001720</name>
</gene>
<protein>
    <recommendedName>
        <fullName evidence="5">CvpA family protein</fullName>
    </recommendedName>
</protein>
<keyword evidence="4" id="KW-1185">Reference proteome</keyword>
<dbReference type="EMBL" id="JAGGKC010000012">
    <property type="protein sequence ID" value="MBP1919232.1"/>
    <property type="molecule type" value="Genomic_DNA"/>
</dbReference>